<keyword evidence="1" id="KW-0496">Mitochondrion</keyword>
<dbReference type="EMBL" id="MK697699">
    <property type="protein sequence ID" value="QHR90155.1"/>
    <property type="molecule type" value="Genomic_DNA"/>
</dbReference>
<organism evidence="1">
    <name type="scientific">Picea sitchensis</name>
    <name type="common">Sitka spruce</name>
    <name type="synonym">Pinus sitchensis</name>
    <dbReference type="NCBI Taxonomy" id="3332"/>
    <lineage>
        <taxon>Eukaryota</taxon>
        <taxon>Viridiplantae</taxon>
        <taxon>Streptophyta</taxon>
        <taxon>Embryophyta</taxon>
        <taxon>Tracheophyta</taxon>
        <taxon>Spermatophyta</taxon>
        <taxon>Pinopsida</taxon>
        <taxon>Pinidae</taxon>
        <taxon>Conifers I</taxon>
        <taxon>Pinales</taxon>
        <taxon>Pinaceae</taxon>
        <taxon>Picea</taxon>
    </lineage>
</organism>
<sequence length="100" mass="11659">MPASAASTYIVGRGKEIMSLFIDVYHVTWLDKSSGKVVGHKRIRTQAQRRSFVYKEISNYICNYACLITLHEVFRERKVRHNAYLTYMNEFRVSTLAPPK</sequence>
<proteinExistence type="predicted"/>
<geneLocation type="mitochondrion" evidence="1"/>
<accession>A0A6B9XV65</accession>
<dbReference type="AlphaFoldDB" id="A0A6B9XV65"/>
<protein>
    <submittedName>
        <fullName evidence="1">Uncharacterized protein</fullName>
    </submittedName>
</protein>
<name>A0A6B9XV65_PICSI</name>
<gene>
    <name evidence="1" type="primary">orf04201</name>
    <name evidence="1" type="ORF">Q903MT_gene4178</name>
</gene>
<reference evidence="1" key="1">
    <citation type="submission" date="2019-03" db="EMBL/GenBank/DDBJ databases">
        <title>Largest Complete Mitochondrial Genome of a Gymnosperm, Sitka Spruce (Picea sitchensis), Indicates Complex Physical Structure.</title>
        <authorList>
            <person name="Jackman S.D."/>
            <person name="Coombe L."/>
            <person name="Warren R."/>
            <person name="Kirk H."/>
            <person name="Trinh E."/>
            <person name="McLeod T."/>
            <person name="Pleasance S."/>
            <person name="Pandoh P."/>
            <person name="Zhao Y."/>
            <person name="Coope R."/>
            <person name="Bousquet J."/>
            <person name="Bohlmann J.C."/>
            <person name="Jones S.J.M."/>
            <person name="Birol I."/>
        </authorList>
    </citation>
    <scope>NUCLEOTIDE SEQUENCE</scope>
    <source>
        <strain evidence="1">Q903</strain>
    </source>
</reference>
<evidence type="ECO:0000313" key="1">
    <source>
        <dbReference type="EMBL" id="QHR90155.1"/>
    </source>
</evidence>